<reference evidence="1" key="3">
    <citation type="submission" date="2023-01" db="EMBL/GenBank/DDBJ databases">
        <authorList>
            <person name="Sun Q."/>
            <person name="Evtushenko L."/>
        </authorList>
    </citation>
    <scope>NUCLEOTIDE SEQUENCE</scope>
    <source>
        <strain evidence="1">VKM B-1606</strain>
    </source>
</reference>
<dbReference type="Proteomes" id="UP000758856">
    <property type="component" value="Unassembled WGS sequence"/>
</dbReference>
<evidence type="ECO:0000313" key="4">
    <source>
        <dbReference type="Proteomes" id="UP001143400"/>
    </source>
</evidence>
<proteinExistence type="predicted"/>
<accession>A0A9W6IUZ8</accession>
<comment type="caution">
    <text evidence="1">The sequence shown here is derived from an EMBL/GenBank/DDBJ whole genome shotgun (WGS) entry which is preliminary data.</text>
</comment>
<sequence length="98" mass="10127">MKQPQHPTADAALDLAAAALGFLASDPERLGRFLALSGLDPSDVRAAAADPGFLPAVLDYVLADETLLVAFAESHGVPPERVSRARAALGGVGYDRST</sequence>
<organism evidence="1 4">
    <name type="scientific">Methylopila capsulata</name>
    <dbReference type="NCBI Taxonomy" id="61654"/>
    <lineage>
        <taxon>Bacteria</taxon>
        <taxon>Pseudomonadati</taxon>
        <taxon>Pseudomonadota</taxon>
        <taxon>Alphaproteobacteria</taxon>
        <taxon>Hyphomicrobiales</taxon>
        <taxon>Methylopilaceae</taxon>
        <taxon>Methylopila</taxon>
    </lineage>
</organism>
<evidence type="ECO:0008006" key="5">
    <source>
        <dbReference type="Google" id="ProtNLM"/>
    </source>
</evidence>
<evidence type="ECO:0000313" key="2">
    <source>
        <dbReference type="EMBL" id="MBM7850303.1"/>
    </source>
</evidence>
<dbReference type="EMBL" id="JAFBCY010000001">
    <property type="protein sequence ID" value="MBM7850303.1"/>
    <property type="molecule type" value="Genomic_DNA"/>
</dbReference>
<dbReference type="RefSeq" id="WP_204948747.1">
    <property type="nucleotide sequence ID" value="NZ_BSFF01000002.1"/>
</dbReference>
<evidence type="ECO:0000313" key="1">
    <source>
        <dbReference type="EMBL" id="GLK55596.1"/>
    </source>
</evidence>
<protein>
    <recommendedName>
        <fullName evidence="5">DUF3572 domain-containing protein</fullName>
    </recommendedName>
</protein>
<name>A0A9W6IUZ8_9HYPH</name>
<dbReference type="Pfam" id="PF12096">
    <property type="entry name" value="DUF3572"/>
    <property type="match status" value="1"/>
</dbReference>
<gene>
    <name evidence="1" type="ORF">GCM10008170_16150</name>
    <name evidence="2" type="ORF">JOD31_000515</name>
</gene>
<reference evidence="1" key="1">
    <citation type="journal article" date="2014" name="Int. J. Syst. Evol. Microbiol.">
        <title>Complete genome sequence of Corynebacterium casei LMG S-19264T (=DSM 44701T), isolated from a smear-ripened cheese.</title>
        <authorList>
            <consortium name="US DOE Joint Genome Institute (JGI-PGF)"/>
            <person name="Walter F."/>
            <person name="Albersmeier A."/>
            <person name="Kalinowski J."/>
            <person name="Ruckert C."/>
        </authorList>
    </citation>
    <scope>NUCLEOTIDE SEQUENCE</scope>
    <source>
        <strain evidence="1">VKM B-1606</strain>
    </source>
</reference>
<reference evidence="2 3" key="2">
    <citation type="submission" date="2021-01" db="EMBL/GenBank/DDBJ databases">
        <title>Genomic Encyclopedia of Type Strains, Phase IV (KMG-IV): sequencing the most valuable type-strain genomes for metagenomic binning, comparative biology and taxonomic classification.</title>
        <authorList>
            <person name="Goeker M."/>
        </authorList>
    </citation>
    <scope>NUCLEOTIDE SEQUENCE [LARGE SCALE GENOMIC DNA]</scope>
    <source>
        <strain evidence="2 3">DSM 6130</strain>
    </source>
</reference>
<keyword evidence="3" id="KW-1185">Reference proteome</keyword>
<dbReference type="AlphaFoldDB" id="A0A9W6IUZ8"/>
<evidence type="ECO:0000313" key="3">
    <source>
        <dbReference type="Proteomes" id="UP000758856"/>
    </source>
</evidence>
<dbReference type="InterPro" id="IPR021955">
    <property type="entry name" value="DUF3572"/>
</dbReference>
<dbReference type="Proteomes" id="UP001143400">
    <property type="component" value="Unassembled WGS sequence"/>
</dbReference>
<dbReference type="EMBL" id="BSFF01000002">
    <property type="protein sequence ID" value="GLK55596.1"/>
    <property type="molecule type" value="Genomic_DNA"/>
</dbReference>